<dbReference type="Pfam" id="PF08246">
    <property type="entry name" value="Inhibitor_I29"/>
    <property type="match status" value="1"/>
</dbReference>
<dbReference type="InterPro" id="IPR000668">
    <property type="entry name" value="Peptidase_C1A_C"/>
</dbReference>
<dbReference type="SUPFAM" id="SSF54001">
    <property type="entry name" value="Cysteine proteinases"/>
    <property type="match status" value="1"/>
</dbReference>
<evidence type="ECO:0000256" key="5">
    <source>
        <dbReference type="ARBA" id="ARBA00023145"/>
    </source>
</evidence>
<dbReference type="InterPro" id="IPR013201">
    <property type="entry name" value="Prot_inhib_I29"/>
</dbReference>
<dbReference type="InterPro" id="IPR038765">
    <property type="entry name" value="Papain-like_cys_pep_sf"/>
</dbReference>
<keyword evidence="2" id="KW-0645">Protease</keyword>
<dbReference type="InterPro" id="IPR039417">
    <property type="entry name" value="Peptidase_C1A_papain-like"/>
</dbReference>
<evidence type="ECO:0000256" key="4">
    <source>
        <dbReference type="ARBA" id="ARBA00022807"/>
    </source>
</evidence>
<dbReference type="Proteomes" id="UP000694941">
    <property type="component" value="Unplaced"/>
</dbReference>
<evidence type="ECO:0000256" key="6">
    <source>
        <dbReference type="ARBA" id="ARBA00023157"/>
    </source>
</evidence>
<evidence type="ECO:0000259" key="8">
    <source>
        <dbReference type="SMART" id="SM00645"/>
    </source>
</evidence>
<keyword evidence="7" id="KW-0732">Signal</keyword>
<sequence>MLRFVALTVLVTVTLAAPYHTDLEQHWKNFKTVYNKKYEGKVEGVRRLIFEQNVARIVHHNLEADLGIHTYRLGLNAYADLTSEEFVKQLNGFRRFNQTRKIKDAFIPPRNVMIPDEVDWRDKKVVTGVKDQKQCGSCWAFSTTGSVEGQYALKTGQLVSLSEQNLVDCSGKEGNMGCNGGLMDYGFQYIIDNKGIDREDCYKYKAIDEKCKFKRN</sequence>
<protein>
    <submittedName>
        <fullName evidence="11">Cathepsin L1-like</fullName>
    </submittedName>
</protein>
<dbReference type="SMART" id="SM00645">
    <property type="entry name" value="Pept_C1"/>
    <property type="match status" value="1"/>
</dbReference>
<feature type="domain" description="Cathepsin propeptide inhibitor" evidence="9">
    <location>
        <begin position="27"/>
        <end position="86"/>
    </location>
</feature>
<dbReference type="RefSeq" id="XP_022236828.1">
    <property type="nucleotide sequence ID" value="XM_022381120.1"/>
</dbReference>
<keyword evidence="4" id="KW-0788">Thiol protease</keyword>
<gene>
    <name evidence="11" type="primary">LOC106476057</name>
</gene>
<dbReference type="InterPro" id="IPR013128">
    <property type="entry name" value="Peptidase_C1A"/>
</dbReference>
<evidence type="ECO:0000256" key="7">
    <source>
        <dbReference type="SAM" id="SignalP"/>
    </source>
</evidence>
<keyword evidence="10" id="KW-1185">Reference proteome</keyword>
<dbReference type="Gene3D" id="1.10.287.2250">
    <property type="match status" value="1"/>
</dbReference>
<evidence type="ECO:0000256" key="2">
    <source>
        <dbReference type="ARBA" id="ARBA00022670"/>
    </source>
</evidence>
<dbReference type="Pfam" id="PF00112">
    <property type="entry name" value="Peptidase_C1"/>
    <property type="match status" value="1"/>
</dbReference>
<evidence type="ECO:0000256" key="1">
    <source>
        <dbReference type="ARBA" id="ARBA00008455"/>
    </source>
</evidence>
<dbReference type="PANTHER" id="PTHR12411">
    <property type="entry name" value="CYSTEINE PROTEASE FAMILY C1-RELATED"/>
    <property type="match status" value="1"/>
</dbReference>
<organism evidence="10 11">
    <name type="scientific">Limulus polyphemus</name>
    <name type="common">Atlantic horseshoe crab</name>
    <dbReference type="NCBI Taxonomy" id="6850"/>
    <lineage>
        <taxon>Eukaryota</taxon>
        <taxon>Metazoa</taxon>
        <taxon>Ecdysozoa</taxon>
        <taxon>Arthropoda</taxon>
        <taxon>Chelicerata</taxon>
        <taxon>Merostomata</taxon>
        <taxon>Xiphosura</taxon>
        <taxon>Limulidae</taxon>
        <taxon>Limulus</taxon>
    </lineage>
</organism>
<dbReference type="InterPro" id="IPR000169">
    <property type="entry name" value="Pept_cys_AS"/>
</dbReference>
<proteinExistence type="inferred from homology"/>
<dbReference type="SMART" id="SM00848">
    <property type="entry name" value="Inhibitor_I29"/>
    <property type="match status" value="1"/>
</dbReference>
<evidence type="ECO:0000256" key="3">
    <source>
        <dbReference type="ARBA" id="ARBA00022801"/>
    </source>
</evidence>
<keyword evidence="5" id="KW-0865">Zymogen</keyword>
<reference evidence="11" key="1">
    <citation type="submission" date="2025-08" db="UniProtKB">
        <authorList>
            <consortium name="RefSeq"/>
        </authorList>
    </citation>
    <scope>IDENTIFICATION</scope>
    <source>
        <tissue evidence="11">Muscle</tissue>
    </source>
</reference>
<evidence type="ECO:0000313" key="11">
    <source>
        <dbReference type="RefSeq" id="XP_022236828.1"/>
    </source>
</evidence>
<keyword evidence="3" id="KW-0378">Hydrolase</keyword>
<accession>A0ABM1RZM3</accession>
<dbReference type="GeneID" id="106476057"/>
<evidence type="ECO:0000259" key="9">
    <source>
        <dbReference type="SMART" id="SM00848"/>
    </source>
</evidence>
<dbReference type="Gene3D" id="3.90.70.10">
    <property type="entry name" value="Cysteine proteinases"/>
    <property type="match status" value="1"/>
</dbReference>
<comment type="similarity">
    <text evidence="1">Belongs to the peptidase C1 family.</text>
</comment>
<feature type="domain" description="Peptidase C1A papain C-terminal" evidence="8">
    <location>
        <begin position="114"/>
        <end position="216"/>
    </location>
</feature>
<name>A0ABM1RZM3_LIMPO</name>
<dbReference type="PROSITE" id="PS00139">
    <property type="entry name" value="THIOL_PROTEASE_CYS"/>
    <property type="match status" value="1"/>
</dbReference>
<keyword evidence="6" id="KW-1015">Disulfide bond</keyword>
<feature type="chain" id="PRO_5046175844" evidence="7">
    <location>
        <begin position="17"/>
        <end position="216"/>
    </location>
</feature>
<feature type="signal peptide" evidence="7">
    <location>
        <begin position="1"/>
        <end position="16"/>
    </location>
</feature>
<evidence type="ECO:0000313" key="10">
    <source>
        <dbReference type="Proteomes" id="UP000694941"/>
    </source>
</evidence>
<dbReference type="CDD" id="cd02248">
    <property type="entry name" value="Peptidase_C1A"/>
    <property type="match status" value="1"/>
</dbReference>